<dbReference type="Gene3D" id="3.90.320.10">
    <property type="match status" value="1"/>
</dbReference>
<dbReference type="EMBL" id="KR029605">
    <property type="protein sequence ID" value="AKH48571.1"/>
    <property type="molecule type" value="Genomic_DNA"/>
</dbReference>
<name>A0A0F7LBH2_9VIRU</name>
<accession>A0A0F7LBH2</accession>
<protein>
    <recommendedName>
        <fullName evidence="2">PD-(D/E)XK endonuclease-like domain-containing protein</fullName>
    </recommendedName>
</protein>
<proteinExistence type="predicted"/>
<organism evidence="1">
    <name type="scientific">uncultured marine virus</name>
    <dbReference type="NCBI Taxonomy" id="186617"/>
    <lineage>
        <taxon>Viruses</taxon>
        <taxon>environmental samples</taxon>
    </lineage>
</organism>
<evidence type="ECO:0000313" key="1">
    <source>
        <dbReference type="EMBL" id="AKH48571.1"/>
    </source>
</evidence>
<evidence type="ECO:0008006" key="2">
    <source>
        <dbReference type="Google" id="ProtNLM"/>
    </source>
</evidence>
<reference evidence="1" key="2">
    <citation type="submission" date="2015-03" db="EMBL/GenBank/DDBJ databases">
        <authorList>
            <person name="Chow C.-E.T."/>
            <person name="Winget D.M."/>
            <person name="White R.A.III."/>
            <person name="Hallam S.J."/>
            <person name="Suttle C.A."/>
        </authorList>
    </citation>
    <scope>NUCLEOTIDE SEQUENCE</scope>
    <source>
        <strain evidence="1">Oxic1_10</strain>
    </source>
</reference>
<dbReference type="InterPro" id="IPR011604">
    <property type="entry name" value="PDDEXK-like_dom_sf"/>
</dbReference>
<sequence length="301" mass="35102">MKNIIQAQNCLLKNITEYVFQKQKTKNNIREREMTIVNTEHGHTVEFNQEKHVYIHNNEYVVGTSTILGKLASPMLENWKISNQVNALKDEMERQGIPLDKIDSIVINAKANARKQGDGILSIGSMVHKFCELWVKGQPFTEPSDPVVKGCFDKFKRFWTKHKLKLIESEKILYSERGFCGTVDLIAEDSQKNLWLIDIKTSKGIFVNMVHQLHAYKLAYEEQTGKKIHKMYVVRLPKDKADFEARQILYKKEHIKAFLGLLHCHKSELLFNESVRQYNKLKKEKKCIKIINQPTQCHFVD</sequence>
<reference evidence="1" key="1">
    <citation type="journal article" date="2015" name="Front. Microbiol.">
        <title>Combining genomic sequencing methods to explore viral diversity and reveal potential virus-host interactions.</title>
        <authorList>
            <person name="Chow C.E."/>
            <person name="Winget D.M."/>
            <person name="White R.A.III."/>
            <person name="Hallam S.J."/>
            <person name="Suttle C.A."/>
        </authorList>
    </citation>
    <scope>NUCLEOTIDE SEQUENCE</scope>
    <source>
        <strain evidence="1">Oxic1_10</strain>
    </source>
</reference>